<evidence type="ECO:0000313" key="10">
    <source>
        <dbReference type="Proteomes" id="UP000543174"/>
    </source>
</evidence>
<dbReference type="RefSeq" id="WP_182527906.1">
    <property type="nucleotide sequence ID" value="NZ_JACJHT010000008.1"/>
</dbReference>
<keyword evidence="5 6" id="KW-0449">Lipoprotein</keyword>
<gene>
    <name evidence="9" type="ORF">HNP21_005244</name>
</gene>
<dbReference type="Pfam" id="PF03180">
    <property type="entry name" value="Lipoprotein_9"/>
    <property type="match status" value="1"/>
</dbReference>
<dbReference type="Gene3D" id="3.40.190.10">
    <property type="entry name" value="Periplasmic binding protein-like II"/>
    <property type="match status" value="2"/>
</dbReference>
<sequence>MKKISLIVTALFILILAACGNKTEQDNKTIVIGAANVPHAEILEKAKPLLKKQGFNLKIKVFQDIVMPNKALADKEIDANYFQHVPYLESENKEKGYNLVNAGAVHIEPFGIYSKNYKKVSDIKKNATIQISSNSADQGRILMLLERENLITFKKGVNKVTASIKDIDKNPKNITFKSPIDPGLLPKAYENNEADLFAINTNYALDSGLTPNKDALILEGSKSPYVNIVAVRKGDENSNKIKKLMSVLHSKEIQDFIKDKYKGAVLPVTK</sequence>
<feature type="lipid moiety-binding region" description="S-diacylglycerol cysteine" evidence="7">
    <location>
        <position position="19"/>
    </location>
</feature>
<dbReference type="SUPFAM" id="SSF53850">
    <property type="entry name" value="Periplasmic binding protein-like II"/>
    <property type="match status" value="1"/>
</dbReference>
<evidence type="ECO:0000256" key="8">
    <source>
        <dbReference type="SAM" id="SignalP"/>
    </source>
</evidence>
<keyword evidence="2 8" id="KW-0732">Signal</keyword>
<comment type="similarity">
    <text evidence="6">Belongs to the nlpA lipoprotein family.</text>
</comment>
<proteinExistence type="inferred from homology"/>
<dbReference type="InterPro" id="IPR004872">
    <property type="entry name" value="Lipoprotein_NlpA"/>
</dbReference>
<comment type="subcellular location">
    <subcellularLocation>
        <location evidence="1">Membrane</location>
        <topology evidence="1">Lipid-anchor</topology>
    </subcellularLocation>
</comment>
<evidence type="ECO:0000256" key="2">
    <source>
        <dbReference type="ARBA" id="ARBA00022729"/>
    </source>
</evidence>
<reference evidence="9" key="1">
    <citation type="submission" date="2020-08" db="EMBL/GenBank/DDBJ databases">
        <title>Functional genomics of gut bacteria from endangered species of beetles.</title>
        <authorList>
            <person name="Carlos-Shanley C."/>
        </authorList>
    </citation>
    <scope>NUCLEOTIDE SEQUENCE [LARGE SCALE GENOMIC DNA]</scope>
    <source>
        <strain evidence="9">S00060</strain>
    </source>
</reference>
<dbReference type="PROSITE" id="PS51257">
    <property type="entry name" value="PROKAR_LIPOPROTEIN"/>
    <property type="match status" value="1"/>
</dbReference>
<dbReference type="Proteomes" id="UP000543174">
    <property type="component" value="Unassembled WGS sequence"/>
</dbReference>
<keyword evidence="3" id="KW-0472">Membrane</keyword>
<organism evidence="9 10">
    <name type="scientific">Priestia aryabhattai</name>
    <name type="common">Bacillus aryabhattai</name>
    <dbReference type="NCBI Taxonomy" id="412384"/>
    <lineage>
        <taxon>Bacteria</taxon>
        <taxon>Bacillati</taxon>
        <taxon>Bacillota</taxon>
        <taxon>Bacilli</taxon>
        <taxon>Bacillales</taxon>
        <taxon>Bacillaceae</taxon>
        <taxon>Priestia</taxon>
    </lineage>
</organism>
<dbReference type="PIRSF" id="PIRSF002854">
    <property type="entry name" value="MetQ"/>
    <property type="match status" value="1"/>
</dbReference>
<dbReference type="PANTHER" id="PTHR30429:SF0">
    <property type="entry name" value="METHIONINE-BINDING LIPOPROTEIN METQ"/>
    <property type="match status" value="1"/>
</dbReference>
<evidence type="ECO:0000256" key="5">
    <source>
        <dbReference type="ARBA" id="ARBA00023288"/>
    </source>
</evidence>
<evidence type="ECO:0000256" key="6">
    <source>
        <dbReference type="PIRNR" id="PIRNR002854"/>
    </source>
</evidence>
<comment type="caution">
    <text evidence="9">The sequence shown here is derived from an EMBL/GenBank/DDBJ whole genome shotgun (WGS) entry which is preliminary data.</text>
</comment>
<protein>
    <recommendedName>
        <fullName evidence="6">Lipoprotein</fullName>
    </recommendedName>
</protein>
<evidence type="ECO:0000256" key="1">
    <source>
        <dbReference type="ARBA" id="ARBA00004635"/>
    </source>
</evidence>
<dbReference type="EMBL" id="JACJHT010000008">
    <property type="protein sequence ID" value="MBA9042111.1"/>
    <property type="molecule type" value="Genomic_DNA"/>
</dbReference>
<feature type="signal peptide" evidence="8">
    <location>
        <begin position="1"/>
        <end position="20"/>
    </location>
</feature>
<evidence type="ECO:0000256" key="3">
    <source>
        <dbReference type="ARBA" id="ARBA00023136"/>
    </source>
</evidence>
<evidence type="ECO:0000313" key="9">
    <source>
        <dbReference type="EMBL" id="MBA9042111.1"/>
    </source>
</evidence>
<keyword evidence="4" id="KW-0564">Palmitate</keyword>
<dbReference type="PANTHER" id="PTHR30429">
    <property type="entry name" value="D-METHIONINE-BINDING LIPOPROTEIN METQ"/>
    <property type="match status" value="1"/>
</dbReference>
<dbReference type="AlphaFoldDB" id="A0A7W3NFW5"/>
<keyword evidence="10" id="KW-1185">Reference proteome</keyword>
<feature type="chain" id="PRO_5039344695" description="Lipoprotein" evidence="8">
    <location>
        <begin position="21"/>
        <end position="270"/>
    </location>
</feature>
<evidence type="ECO:0000256" key="4">
    <source>
        <dbReference type="ARBA" id="ARBA00023139"/>
    </source>
</evidence>
<dbReference type="CDD" id="cd13597">
    <property type="entry name" value="PBP2_lipoprotein_Tp32"/>
    <property type="match status" value="1"/>
</dbReference>
<accession>A0A7W3NFW5</accession>
<evidence type="ECO:0000256" key="7">
    <source>
        <dbReference type="PIRSR" id="PIRSR002854-1"/>
    </source>
</evidence>
<name>A0A7W3NFW5_PRIAR</name>
<dbReference type="GO" id="GO:0016020">
    <property type="term" value="C:membrane"/>
    <property type="evidence" value="ECO:0007669"/>
    <property type="project" value="UniProtKB-SubCell"/>
</dbReference>